<dbReference type="OrthoDB" id="426133at2759"/>
<keyword evidence="2" id="KW-1185">Reference proteome</keyword>
<dbReference type="AlphaFoldDB" id="A0A4S8LXN0"/>
<dbReference type="Proteomes" id="UP000297245">
    <property type="component" value="Unassembled WGS sequence"/>
</dbReference>
<dbReference type="InterPro" id="IPR036514">
    <property type="entry name" value="SGNH_hydro_sf"/>
</dbReference>
<dbReference type="Gene3D" id="3.40.50.1110">
    <property type="entry name" value="SGNH hydrolase"/>
    <property type="match status" value="1"/>
</dbReference>
<proteinExistence type="predicted"/>
<dbReference type="EMBL" id="ML179229">
    <property type="protein sequence ID" value="THU94211.1"/>
    <property type="molecule type" value="Genomic_DNA"/>
</dbReference>
<reference evidence="1 2" key="1">
    <citation type="journal article" date="2019" name="Nat. Ecol. Evol.">
        <title>Megaphylogeny resolves global patterns of mushroom evolution.</title>
        <authorList>
            <person name="Varga T."/>
            <person name="Krizsan K."/>
            <person name="Foldi C."/>
            <person name="Dima B."/>
            <person name="Sanchez-Garcia M."/>
            <person name="Sanchez-Ramirez S."/>
            <person name="Szollosi G.J."/>
            <person name="Szarkandi J.G."/>
            <person name="Papp V."/>
            <person name="Albert L."/>
            <person name="Andreopoulos W."/>
            <person name="Angelini C."/>
            <person name="Antonin V."/>
            <person name="Barry K.W."/>
            <person name="Bougher N.L."/>
            <person name="Buchanan P."/>
            <person name="Buyck B."/>
            <person name="Bense V."/>
            <person name="Catcheside P."/>
            <person name="Chovatia M."/>
            <person name="Cooper J."/>
            <person name="Damon W."/>
            <person name="Desjardin D."/>
            <person name="Finy P."/>
            <person name="Geml J."/>
            <person name="Haridas S."/>
            <person name="Hughes K."/>
            <person name="Justo A."/>
            <person name="Karasinski D."/>
            <person name="Kautmanova I."/>
            <person name="Kiss B."/>
            <person name="Kocsube S."/>
            <person name="Kotiranta H."/>
            <person name="LaButti K.M."/>
            <person name="Lechner B.E."/>
            <person name="Liimatainen K."/>
            <person name="Lipzen A."/>
            <person name="Lukacs Z."/>
            <person name="Mihaltcheva S."/>
            <person name="Morgado L.N."/>
            <person name="Niskanen T."/>
            <person name="Noordeloos M.E."/>
            <person name="Ohm R.A."/>
            <person name="Ortiz-Santana B."/>
            <person name="Ovrebo C."/>
            <person name="Racz N."/>
            <person name="Riley R."/>
            <person name="Savchenko A."/>
            <person name="Shiryaev A."/>
            <person name="Soop K."/>
            <person name="Spirin V."/>
            <person name="Szebenyi C."/>
            <person name="Tomsovsky M."/>
            <person name="Tulloss R.E."/>
            <person name="Uehling J."/>
            <person name="Grigoriev I.V."/>
            <person name="Vagvolgyi C."/>
            <person name="Papp T."/>
            <person name="Martin F.M."/>
            <person name="Miettinen O."/>
            <person name="Hibbett D.S."/>
            <person name="Nagy L.G."/>
        </authorList>
    </citation>
    <scope>NUCLEOTIDE SEQUENCE [LARGE SCALE GENOMIC DNA]</scope>
    <source>
        <strain evidence="1 2">CBS 962.96</strain>
    </source>
</reference>
<evidence type="ECO:0000313" key="1">
    <source>
        <dbReference type="EMBL" id="THU94211.1"/>
    </source>
</evidence>
<sequence length="115" mass="12678">MNRLYVDLDSETSRPQTSVVRLNVEWWQNNRIDLRSIAINSDANLLPYKSRALCSYLSMGDFLSAGQFLPEGVDQAWPFLVGGQFKAEHVIVAQPGTALTDEGIGPSLRAAGTRP</sequence>
<name>A0A4S8LXN0_DENBC</name>
<accession>A0A4S8LXN0</accession>
<evidence type="ECO:0000313" key="2">
    <source>
        <dbReference type="Proteomes" id="UP000297245"/>
    </source>
</evidence>
<protein>
    <submittedName>
        <fullName evidence="1">Uncharacterized protein</fullName>
    </submittedName>
</protein>
<organism evidence="1 2">
    <name type="scientific">Dendrothele bispora (strain CBS 962.96)</name>
    <dbReference type="NCBI Taxonomy" id="1314807"/>
    <lineage>
        <taxon>Eukaryota</taxon>
        <taxon>Fungi</taxon>
        <taxon>Dikarya</taxon>
        <taxon>Basidiomycota</taxon>
        <taxon>Agaricomycotina</taxon>
        <taxon>Agaricomycetes</taxon>
        <taxon>Agaricomycetidae</taxon>
        <taxon>Agaricales</taxon>
        <taxon>Agaricales incertae sedis</taxon>
        <taxon>Dendrothele</taxon>
    </lineage>
</organism>
<gene>
    <name evidence="1" type="ORF">K435DRAFT_860750</name>
</gene>